<keyword evidence="10 13" id="KW-0067">ATP-binding</keyword>
<dbReference type="HOGENOM" id="CLU_041243_0_2_3"/>
<reference evidence="17" key="1">
    <citation type="journal article" date="2013" name="Proc. Natl. Acad. Sci. U.S.A.">
        <title>Improving the coverage of the cyanobacterial phylum using diversity-driven genome sequencing.</title>
        <authorList>
            <person name="Shih P.M."/>
            <person name="Wu D."/>
            <person name="Latifi A."/>
            <person name="Axen S.D."/>
            <person name="Fewer D.P."/>
            <person name="Talla E."/>
            <person name="Calteau A."/>
            <person name="Cai F."/>
            <person name="Tandeau de Marsac N."/>
            <person name="Rippka R."/>
            <person name="Herdman M."/>
            <person name="Sivonen K."/>
            <person name="Coursin T."/>
            <person name="Laurent T."/>
            <person name="Goodwin L."/>
            <person name="Nolan M."/>
            <person name="Davenport K.W."/>
            <person name="Han C.S."/>
            <person name="Rubin E.M."/>
            <person name="Eisen J.A."/>
            <person name="Woyke T."/>
            <person name="Gugger M."/>
            <person name="Kerfeld C.A."/>
        </authorList>
    </citation>
    <scope>NUCLEOTIDE SEQUENCE [LARGE SCALE GENOMIC DNA]</scope>
    <source>
        <strain evidence="17">ATCC 29140 / PCC 7202</strain>
    </source>
</reference>
<dbReference type="PRINTS" id="PR00958">
    <property type="entry name" value="HOMSERKINASE"/>
</dbReference>
<feature type="domain" description="GHMP kinase C-terminal" evidence="15">
    <location>
        <begin position="207"/>
        <end position="282"/>
    </location>
</feature>
<dbReference type="EC" id="2.7.1.39" evidence="3 13"/>
<dbReference type="SUPFAM" id="SSF55060">
    <property type="entry name" value="GHMP Kinase, C-terminal domain"/>
    <property type="match status" value="1"/>
</dbReference>
<keyword evidence="17" id="KW-1185">Reference proteome</keyword>
<comment type="function">
    <text evidence="12 13">Catalyzes the ATP-dependent phosphorylation of L-homoserine to L-homoserine phosphate.</text>
</comment>
<dbReference type="GO" id="GO:0009088">
    <property type="term" value="P:threonine biosynthetic process"/>
    <property type="evidence" value="ECO:0007669"/>
    <property type="project" value="UniProtKB-UniRule"/>
</dbReference>
<dbReference type="Gene3D" id="3.30.70.890">
    <property type="entry name" value="GHMP kinase, C-terminal domain"/>
    <property type="match status" value="1"/>
</dbReference>
<dbReference type="InterPro" id="IPR013750">
    <property type="entry name" value="GHMP_kinase_C_dom"/>
</dbReference>
<dbReference type="NCBIfam" id="NF002288">
    <property type="entry name" value="PRK01212.1-4"/>
    <property type="match status" value="1"/>
</dbReference>
<dbReference type="GO" id="GO:0004413">
    <property type="term" value="F:homoserine kinase activity"/>
    <property type="evidence" value="ECO:0007669"/>
    <property type="project" value="UniProtKB-UniRule"/>
</dbReference>
<dbReference type="Pfam" id="PF08544">
    <property type="entry name" value="GHMP_kinases_C"/>
    <property type="match status" value="1"/>
</dbReference>
<dbReference type="InterPro" id="IPR020568">
    <property type="entry name" value="Ribosomal_Su5_D2-typ_SF"/>
</dbReference>
<evidence type="ECO:0000256" key="8">
    <source>
        <dbReference type="ARBA" id="ARBA00022741"/>
    </source>
</evidence>
<dbReference type="AlphaFoldDB" id="K9YK48"/>
<dbReference type="HAMAP" id="MF_00384">
    <property type="entry name" value="Homoser_kinase"/>
    <property type="match status" value="1"/>
</dbReference>
<dbReference type="KEGG" id="csn:Cyast_1361"/>
<evidence type="ECO:0000256" key="6">
    <source>
        <dbReference type="ARBA" id="ARBA00022679"/>
    </source>
</evidence>
<sequence>MINSNSMVIRVPATTANIGPGFDCLGMALSLYNEFEFTRSPEPTKFEAFGMEGEKIYLPEDNLLWQSFVKVYEHIGEEIPQVQIKIKVGVPMARGLGSSATAIVGGLLGANYLAKNPLSSQELMNLAIALEGHPDNVIPAFMGNCILSVGSGDNWHFVPIPVNPDIAFVLAIPDFELSTEEARGVLPKSLSYSDSVFNIAHMGLLLRGLQTGNGEWLTEALQDKLHQPYRRSLIKGYDQVEQAVLSHNGYGMVISGAGPTLLALCPDHEAQNVAQGMENAWADLGVKAKVRSLLIDSKGAEVIDN</sequence>
<evidence type="ECO:0000256" key="1">
    <source>
        <dbReference type="ARBA" id="ARBA00005015"/>
    </source>
</evidence>
<keyword evidence="9 13" id="KW-0418">Kinase</keyword>
<dbReference type="Gene3D" id="3.30.230.10">
    <property type="match status" value="1"/>
</dbReference>
<keyword evidence="5 13" id="KW-0028">Amino-acid biosynthesis</keyword>
<keyword evidence="8 13" id="KW-0547">Nucleotide-binding</keyword>
<dbReference type="SUPFAM" id="SSF54211">
    <property type="entry name" value="Ribosomal protein S5 domain 2-like"/>
    <property type="match status" value="1"/>
</dbReference>
<evidence type="ECO:0000256" key="2">
    <source>
        <dbReference type="ARBA" id="ARBA00007370"/>
    </source>
</evidence>
<dbReference type="PANTHER" id="PTHR20861">
    <property type="entry name" value="HOMOSERINE/4-DIPHOSPHOCYTIDYL-2-C-METHYL-D-ERYTHRITOL KINASE"/>
    <property type="match status" value="1"/>
</dbReference>
<evidence type="ECO:0000313" key="16">
    <source>
        <dbReference type="EMBL" id="AFZ47326.1"/>
    </source>
</evidence>
<dbReference type="eggNOG" id="COG0083">
    <property type="taxonomic scope" value="Bacteria"/>
</dbReference>
<dbReference type="NCBIfam" id="TIGR00191">
    <property type="entry name" value="thrB"/>
    <property type="match status" value="1"/>
</dbReference>
<dbReference type="Pfam" id="PF00288">
    <property type="entry name" value="GHMP_kinases_N"/>
    <property type="match status" value="1"/>
</dbReference>
<dbReference type="UniPathway" id="UPA00050">
    <property type="reaction ID" value="UER00064"/>
</dbReference>
<evidence type="ECO:0000259" key="14">
    <source>
        <dbReference type="Pfam" id="PF00288"/>
    </source>
</evidence>
<gene>
    <name evidence="13" type="primary">thrB</name>
    <name evidence="16" type="ordered locus">Cyast_1361</name>
</gene>
<dbReference type="PIRSF" id="PIRSF000676">
    <property type="entry name" value="Homoser_kin"/>
    <property type="match status" value="1"/>
</dbReference>
<evidence type="ECO:0000256" key="5">
    <source>
        <dbReference type="ARBA" id="ARBA00022605"/>
    </source>
</evidence>
<evidence type="ECO:0000256" key="4">
    <source>
        <dbReference type="ARBA" id="ARBA00017858"/>
    </source>
</evidence>
<protein>
    <recommendedName>
        <fullName evidence="4 13">Homoserine kinase</fullName>
        <shortName evidence="13">HK</shortName>
        <shortName evidence="13">HSK</shortName>
        <ecNumber evidence="3 13">2.7.1.39</ecNumber>
    </recommendedName>
</protein>
<organism evidence="16 17">
    <name type="scientific">Cyanobacterium stanieri (strain ATCC 29140 / PCC 7202)</name>
    <dbReference type="NCBI Taxonomy" id="292563"/>
    <lineage>
        <taxon>Bacteria</taxon>
        <taxon>Bacillati</taxon>
        <taxon>Cyanobacteriota</taxon>
        <taxon>Cyanophyceae</taxon>
        <taxon>Oscillatoriophycideae</taxon>
        <taxon>Chroococcales</taxon>
        <taxon>Geminocystaceae</taxon>
        <taxon>Cyanobacterium</taxon>
    </lineage>
</organism>
<comment type="subcellular location">
    <subcellularLocation>
        <location evidence="13">Cytoplasm</location>
    </subcellularLocation>
</comment>
<dbReference type="STRING" id="292563.Cyast_1361"/>
<dbReference type="InterPro" id="IPR006204">
    <property type="entry name" value="GHMP_kinase_N_dom"/>
</dbReference>
<comment type="catalytic activity">
    <reaction evidence="11 13">
        <text>L-homoserine + ATP = O-phospho-L-homoserine + ADP + H(+)</text>
        <dbReference type="Rhea" id="RHEA:13985"/>
        <dbReference type="ChEBI" id="CHEBI:15378"/>
        <dbReference type="ChEBI" id="CHEBI:30616"/>
        <dbReference type="ChEBI" id="CHEBI:57476"/>
        <dbReference type="ChEBI" id="CHEBI:57590"/>
        <dbReference type="ChEBI" id="CHEBI:456216"/>
        <dbReference type="EC" id="2.7.1.39"/>
    </reaction>
</comment>
<dbReference type="InterPro" id="IPR000870">
    <property type="entry name" value="Homoserine_kinase"/>
</dbReference>
<dbReference type="InterPro" id="IPR014721">
    <property type="entry name" value="Ribsml_uS5_D2-typ_fold_subgr"/>
</dbReference>
<dbReference type="EMBL" id="CP003940">
    <property type="protein sequence ID" value="AFZ47326.1"/>
    <property type="molecule type" value="Genomic_DNA"/>
</dbReference>
<dbReference type="PANTHER" id="PTHR20861:SF1">
    <property type="entry name" value="HOMOSERINE KINASE"/>
    <property type="match status" value="1"/>
</dbReference>
<keyword evidence="7 13" id="KW-0791">Threonine biosynthesis</keyword>
<keyword evidence="13" id="KW-0963">Cytoplasm</keyword>
<feature type="binding site" evidence="13">
    <location>
        <begin position="91"/>
        <end position="101"/>
    </location>
    <ligand>
        <name>ATP</name>
        <dbReference type="ChEBI" id="CHEBI:30616"/>
    </ligand>
</feature>
<comment type="similarity">
    <text evidence="2 13">Belongs to the GHMP kinase family. Homoserine kinase subfamily.</text>
</comment>
<evidence type="ECO:0000256" key="9">
    <source>
        <dbReference type="ARBA" id="ARBA00022777"/>
    </source>
</evidence>
<evidence type="ECO:0000256" key="3">
    <source>
        <dbReference type="ARBA" id="ARBA00012078"/>
    </source>
</evidence>
<evidence type="ECO:0000256" key="13">
    <source>
        <dbReference type="HAMAP-Rule" id="MF_00384"/>
    </source>
</evidence>
<feature type="domain" description="GHMP kinase N-terminal" evidence="14">
    <location>
        <begin position="63"/>
        <end position="143"/>
    </location>
</feature>
<name>K9YK48_CYASC</name>
<evidence type="ECO:0000259" key="15">
    <source>
        <dbReference type="Pfam" id="PF08544"/>
    </source>
</evidence>
<accession>K9YK48</accession>
<evidence type="ECO:0000256" key="7">
    <source>
        <dbReference type="ARBA" id="ARBA00022697"/>
    </source>
</evidence>
<dbReference type="InterPro" id="IPR036554">
    <property type="entry name" value="GHMP_kinase_C_sf"/>
</dbReference>
<dbReference type="PATRIC" id="fig|292563.3.peg.1423"/>
<dbReference type="GO" id="GO:0005524">
    <property type="term" value="F:ATP binding"/>
    <property type="evidence" value="ECO:0007669"/>
    <property type="project" value="UniProtKB-UniRule"/>
</dbReference>
<evidence type="ECO:0000256" key="10">
    <source>
        <dbReference type="ARBA" id="ARBA00022840"/>
    </source>
</evidence>
<dbReference type="PROSITE" id="PS00627">
    <property type="entry name" value="GHMP_KINASES_ATP"/>
    <property type="match status" value="1"/>
</dbReference>
<comment type="pathway">
    <text evidence="1 13">Amino-acid biosynthesis; L-threonine biosynthesis; L-threonine from L-aspartate: step 4/5.</text>
</comment>
<dbReference type="Proteomes" id="UP000010483">
    <property type="component" value="Chromosome"/>
</dbReference>
<evidence type="ECO:0000256" key="12">
    <source>
        <dbReference type="ARBA" id="ARBA00049954"/>
    </source>
</evidence>
<evidence type="ECO:0000313" key="17">
    <source>
        <dbReference type="Proteomes" id="UP000010483"/>
    </source>
</evidence>
<evidence type="ECO:0000256" key="11">
    <source>
        <dbReference type="ARBA" id="ARBA00049375"/>
    </source>
</evidence>
<proteinExistence type="inferred from homology"/>
<dbReference type="InterPro" id="IPR006203">
    <property type="entry name" value="GHMP_knse_ATP-bd_CS"/>
</dbReference>
<dbReference type="GO" id="GO:0005737">
    <property type="term" value="C:cytoplasm"/>
    <property type="evidence" value="ECO:0007669"/>
    <property type="project" value="UniProtKB-SubCell"/>
</dbReference>
<keyword evidence="6 13" id="KW-0808">Transferase</keyword>